<dbReference type="EC" id="2.3.2.6" evidence="1"/>
<dbReference type="InterPro" id="IPR042203">
    <property type="entry name" value="Leu/Phe-tRNA_Trfase_C"/>
</dbReference>
<dbReference type="GO" id="GO:0030163">
    <property type="term" value="P:protein catabolic process"/>
    <property type="evidence" value="ECO:0007669"/>
    <property type="project" value="UniProtKB-UniRule"/>
</dbReference>
<dbReference type="GO" id="GO:0005737">
    <property type="term" value="C:cytoplasm"/>
    <property type="evidence" value="ECO:0007669"/>
    <property type="project" value="UniProtKB-SubCell"/>
</dbReference>
<accession>A0A1U9KNQ3</accession>
<dbReference type="AlphaFoldDB" id="A0A1U9KNQ3"/>
<dbReference type="InterPro" id="IPR016181">
    <property type="entry name" value="Acyl_CoA_acyltransferase"/>
</dbReference>
<dbReference type="GO" id="GO:0008914">
    <property type="term" value="F:leucyl-tRNA--protein transferase activity"/>
    <property type="evidence" value="ECO:0007669"/>
    <property type="project" value="UniProtKB-UniRule"/>
</dbReference>
<dbReference type="InterPro" id="IPR004616">
    <property type="entry name" value="Leu/Phe-tRNA_Trfase"/>
</dbReference>
<evidence type="ECO:0000313" key="2">
    <source>
        <dbReference type="EMBL" id="AQS87418.1"/>
    </source>
</evidence>
<organism evidence="2 3">
    <name type="scientific">Neoasaia chiangmaiensis</name>
    <dbReference type="NCBI Taxonomy" id="320497"/>
    <lineage>
        <taxon>Bacteria</taxon>
        <taxon>Pseudomonadati</taxon>
        <taxon>Pseudomonadota</taxon>
        <taxon>Alphaproteobacteria</taxon>
        <taxon>Acetobacterales</taxon>
        <taxon>Acetobacteraceae</taxon>
        <taxon>Neoasaia</taxon>
    </lineage>
</organism>
<name>A0A1U9KNQ3_9PROT</name>
<dbReference type="NCBIfam" id="TIGR00667">
    <property type="entry name" value="aat"/>
    <property type="match status" value="1"/>
</dbReference>
<keyword evidence="1" id="KW-0012">Acyltransferase</keyword>
<protein>
    <recommendedName>
        <fullName evidence="1">Leucyl/phenylalanyl-tRNA--protein transferase</fullName>
        <ecNumber evidence="1">2.3.2.6</ecNumber>
    </recommendedName>
    <alternativeName>
        <fullName evidence="1">L/F-transferase</fullName>
    </alternativeName>
    <alternativeName>
        <fullName evidence="1">Leucyltransferase</fullName>
    </alternativeName>
    <alternativeName>
        <fullName evidence="1">Phenyalanyltransferase</fullName>
    </alternativeName>
</protein>
<sequence>MTPDMLLNAYAMGIFPMAPDQSSDQLEWFMPERRGILPLDTFHVPRKLGRLVLSGRYRVTSDTAFPLVMRECAAAAAGRETTWISDRILALYGALHARGDAHSVEVWDDERLVGGLYGVSLGGAFFGESMFSRVTDTSKIALVHLAASLRRQSYILLDTQYPTPHLARFGGTDISADHYRTLLNRAMPLSVVWSREIGLAALGDEIRSMRERHDGSMH</sequence>
<dbReference type="STRING" id="320497.A0U93_05100"/>
<comment type="catalytic activity">
    <reaction evidence="1">
        <text>N-terminal L-arginyl-[protein] + L-leucyl-tRNA(Leu) = N-terminal L-leucyl-L-arginyl-[protein] + tRNA(Leu) + H(+)</text>
        <dbReference type="Rhea" id="RHEA:50416"/>
        <dbReference type="Rhea" id="RHEA-COMP:9613"/>
        <dbReference type="Rhea" id="RHEA-COMP:9622"/>
        <dbReference type="Rhea" id="RHEA-COMP:12672"/>
        <dbReference type="Rhea" id="RHEA-COMP:12673"/>
        <dbReference type="ChEBI" id="CHEBI:15378"/>
        <dbReference type="ChEBI" id="CHEBI:64719"/>
        <dbReference type="ChEBI" id="CHEBI:78442"/>
        <dbReference type="ChEBI" id="CHEBI:78494"/>
        <dbReference type="ChEBI" id="CHEBI:133044"/>
        <dbReference type="EC" id="2.3.2.6"/>
    </reaction>
</comment>
<dbReference type="PANTHER" id="PTHR30098:SF2">
    <property type="entry name" value="LEUCYL_PHENYLALANYL-TRNA--PROTEIN TRANSFERASE"/>
    <property type="match status" value="1"/>
</dbReference>
<keyword evidence="1" id="KW-0963">Cytoplasm</keyword>
<dbReference type="Proteomes" id="UP000188604">
    <property type="component" value="Chromosome"/>
</dbReference>
<comment type="catalytic activity">
    <reaction evidence="1">
        <text>N-terminal L-lysyl-[protein] + L-leucyl-tRNA(Leu) = N-terminal L-leucyl-L-lysyl-[protein] + tRNA(Leu) + H(+)</text>
        <dbReference type="Rhea" id="RHEA:12340"/>
        <dbReference type="Rhea" id="RHEA-COMP:9613"/>
        <dbReference type="Rhea" id="RHEA-COMP:9622"/>
        <dbReference type="Rhea" id="RHEA-COMP:12670"/>
        <dbReference type="Rhea" id="RHEA-COMP:12671"/>
        <dbReference type="ChEBI" id="CHEBI:15378"/>
        <dbReference type="ChEBI" id="CHEBI:65249"/>
        <dbReference type="ChEBI" id="CHEBI:78442"/>
        <dbReference type="ChEBI" id="CHEBI:78494"/>
        <dbReference type="ChEBI" id="CHEBI:133043"/>
        <dbReference type="EC" id="2.3.2.6"/>
    </reaction>
</comment>
<keyword evidence="1 2" id="KW-0808">Transferase</keyword>
<keyword evidence="3" id="KW-1185">Reference proteome</keyword>
<reference evidence="2 3" key="1">
    <citation type="submission" date="2016-03" db="EMBL/GenBank/DDBJ databases">
        <title>Acetic acid bacteria sequencing.</title>
        <authorList>
            <person name="Brandt J."/>
            <person name="Jakob F."/>
            <person name="Vogel R.F."/>
        </authorList>
    </citation>
    <scope>NUCLEOTIDE SEQUENCE [LARGE SCALE GENOMIC DNA]</scope>
    <source>
        <strain evidence="2 3">NBRC 101099</strain>
    </source>
</reference>
<evidence type="ECO:0000313" key="3">
    <source>
        <dbReference type="Proteomes" id="UP000188604"/>
    </source>
</evidence>
<dbReference type="Pfam" id="PF03588">
    <property type="entry name" value="Leu_Phe_trans"/>
    <property type="match status" value="1"/>
</dbReference>
<dbReference type="PANTHER" id="PTHR30098">
    <property type="entry name" value="LEUCYL/PHENYLALANYL-TRNA--PROTEIN TRANSFERASE"/>
    <property type="match status" value="1"/>
</dbReference>
<dbReference type="OrthoDB" id="9790282at2"/>
<comment type="catalytic activity">
    <reaction evidence="1">
        <text>L-phenylalanyl-tRNA(Phe) + an N-terminal L-alpha-aminoacyl-[protein] = an N-terminal L-phenylalanyl-L-alpha-aminoacyl-[protein] + tRNA(Phe)</text>
        <dbReference type="Rhea" id="RHEA:43632"/>
        <dbReference type="Rhea" id="RHEA-COMP:9668"/>
        <dbReference type="Rhea" id="RHEA-COMP:9699"/>
        <dbReference type="Rhea" id="RHEA-COMP:10636"/>
        <dbReference type="Rhea" id="RHEA-COMP:10637"/>
        <dbReference type="ChEBI" id="CHEBI:78442"/>
        <dbReference type="ChEBI" id="CHEBI:78531"/>
        <dbReference type="ChEBI" id="CHEBI:78597"/>
        <dbReference type="ChEBI" id="CHEBI:83561"/>
        <dbReference type="EC" id="2.3.2.6"/>
    </reaction>
</comment>
<dbReference type="Gene3D" id="3.40.630.70">
    <property type="entry name" value="Leucyl/phenylalanyl-tRNA-protein transferase, C-terminal domain"/>
    <property type="match status" value="1"/>
</dbReference>
<proteinExistence type="inferred from homology"/>
<comment type="subcellular location">
    <subcellularLocation>
        <location evidence="1">Cytoplasm</location>
    </subcellularLocation>
</comment>
<dbReference type="KEGG" id="nch:A0U93_05100"/>
<evidence type="ECO:0000256" key="1">
    <source>
        <dbReference type="HAMAP-Rule" id="MF_00688"/>
    </source>
</evidence>
<comment type="function">
    <text evidence="1">Functions in the N-end rule pathway of protein degradation where it conjugates Leu, Phe and, less efficiently, Met from aminoacyl-tRNAs to the N-termini of proteins containing an N-terminal arginine or lysine.</text>
</comment>
<dbReference type="EMBL" id="CP014691">
    <property type="protein sequence ID" value="AQS87418.1"/>
    <property type="molecule type" value="Genomic_DNA"/>
</dbReference>
<dbReference type="SUPFAM" id="SSF55729">
    <property type="entry name" value="Acyl-CoA N-acyltransferases (Nat)"/>
    <property type="match status" value="1"/>
</dbReference>
<gene>
    <name evidence="1" type="primary">aat</name>
    <name evidence="2" type="ORF">A0U93_05100</name>
</gene>
<comment type="similarity">
    <text evidence="1">Belongs to the L/F-transferase family.</text>
</comment>
<dbReference type="HAMAP" id="MF_00688">
    <property type="entry name" value="Leu_Phe_trans"/>
    <property type="match status" value="1"/>
</dbReference>
<dbReference type="RefSeq" id="WP_077806400.1">
    <property type="nucleotide sequence ID" value="NZ_BJXS01000009.1"/>
</dbReference>